<dbReference type="AlphaFoldDB" id="A0A4Q0AH07"/>
<gene>
    <name evidence="1" type="ORF">EOT05_00675</name>
</gene>
<keyword evidence="2" id="KW-1185">Reference proteome</keyword>
<organism evidence="1 2">
    <name type="scientific">Candidatus Microsaccharimonas sossegonensis</name>
    <dbReference type="NCBI Taxonomy" id="2506948"/>
    <lineage>
        <taxon>Bacteria</taxon>
        <taxon>Candidatus Saccharimonadota</taxon>
        <taxon>Candidatus Saccharimonadia</taxon>
        <taxon>Candidatus Saccharimonadales</taxon>
        <taxon>Candidatus Saccharimonadaceae</taxon>
        <taxon>Candidatus Microsaccharimonas</taxon>
    </lineage>
</organism>
<protein>
    <submittedName>
        <fullName evidence="1">Uncharacterized protein</fullName>
    </submittedName>
</protein>
<evidence type="ECO:0000313" key="1">
    <source>
        <dbReference type="EMBL" id="RWZ78266.1"/>
    </source>
</evidence>
<dbReference type="EMBL" id="SCKX01000001">
    <property type="protein sequence ID" value="RWZ78266.1"/>
    <property type="molecule type" value="Genomic_DNA"/>
</dbReference>
<evidence type="ECO:0000313" key="2">
    <source>
        <dbReference type="Proteomes" id="UP000289257"/>
    </source>
</evidence>
<reference evidence="1" key="1">
    <citation type="submission" date="2019-01" db="EMBL/GenBank/DDBJ databases">
        <title>Genomic signatures and co-occurrence patterns of the ultra-small Saccharimodia (Patescibacteria phylum) suggest a symbiotic lifestyle.</title>
        <authorList>
            <person name="Lemos L."/>
            <person name="Medeiros J."/>
            <person name="Andreote F."/>
            <person name="Fernandes G."/>
            <person name="Varani A."/>
            <person name="Oliveira G."/>
            <person name="Pylro V."/>
        </authorList>
    </citation>
    <scope>NUCLEOTIDE SEQUENCE [LARGE SCALE GENOMIC DNA]</scope>
    <source>
        <strain evidence="1">AMD02</strain>
    </source>
</reference>
<dbReference type="InterPro" id="IPR014717">
    <property type="entry name" value="Transl_elong_EF1B/ribsomal_bS6"/>
</dbReference>
<comment type="caution">
    <text evidence="1">The sequence shown here is derived from an EMBL/GenBank/DDBJ whole genome shotgun (WGS) entry which is preliminary data.</text>
</comment>
<name>A0A4Q0AH07_9BACT</name>
<dbReference type="Gene3D" id="3.30.70.60">
    <property type="match status" value="1"/>
</dbReference>
<proteinExistence type="predicted"/>
<dbReference type="Proteomes" id="UP000289257">
    <property type="component" value="Unassembled WGS sequence"/>
</dbReference>
<accession>A0A4Q0AH07</accession>
<sequence>MKKGKKMNAVTTRNVLATTLVIVIISSAVGFYLGLQYIQSYALEVTTAVTNSRANKNDTGALSQLQQQLSAGQGLVAKADAIFSTPATYQTQALKDISKYASTAGISIASIDSAPPGTVTTTKPTYSEIITIQSPVSYAKFLQFLDAVEGNLPKMQITSISIGRPKVPSGDMITTDKITLTVVTR</sequence>